<name>A0A0A9CXM6_ARUDO</name>
<reference evidence="1" key="1">
    <citation type="submission" date="2014-09" db="EMBL/GenBank/DDBJ databases">
        <authorList>
            <person name="Magalhaes I.L.F."/>
            <person name="Oliveira U."/>
            <person name="Santos F.R."/>
            <person name="Vidigal T.H.D.A."/>
            <person name="Brescovit A.D."/>
            <person name="Santos A.J."/>
        </authorList>
    </citation>
    <scope>NUCLEOTIDE SEQUENCE</scope>
    <source>
        <tissue evidence="1">Shoot tissue taken approximately 20 cm above the soil surface</tissue>
    </source>
</reference>
<dbReference type="AlphaFoldDB" id="A0A0A9CXM6"/>
<reference evidence="1" key="2">
    <citation type="journal article" date="2015" name="Data Brief">
        <title>Shoot transcriptome of the giant reed, Arundo donax.</title>
        <authorList>
            <person name="Barrero R.A."/>
            <person name="Guerrero F.D."/>
            <person name="Moolhuijzen P."/>
            <person name="Goolsby J.A."/>
            <person name="Tidwell J."/>
            <person name="Bellgard S.E."/>
            <person name="Bellgard M.I."/>
        </authorList>
    </citation>
    <scope>NUCLEOTIDE SEQUENCE</scope>
    <source>
        <tissue evidence="1">Shoot tissue taken approximately 20 cm above the soil surface</tissue>
    </source>
</reference>
<accession>A0A0A9CXM6</accession>
<sequence>MGFFICTPSAHLYSYFGPAVIVGQLSAVQNSVSVPYSRLTWLKKSTAEKRNNHVSFDETERF</sequence>
<protein>
    <submittedName>
        <fullName evidence="1">Uncharacterized protein</fullName>
    </submittedName>
</protein>
<dbReference type="EMBL" id="GBRH01217519">
    <property type="protein sequence ID" value="JAD80376.1"/>
    <property type="molecule type" value="Transcribed_RNA"/>
</dbReference>
<organism evidence="1">
    <name type="scientific">Arundo donax</name>
    <name type="common">Giant reed</name>
    <name type="synonym">Donax arundinaceus</name>
    <dbReference type="NCBI Taxonomy" id="35708"/>
    <lineage>
        <taxon>Eukaryota</taxon>
        <taxon>Viridiplantae</taxon>
        <taxon>Streptophyta</taxon>
        <taxon>Embryophyta</taxon>
        <taxon>Tracheophyta</taxon>
        <taxon>Spermatophyta</taxon>
        <taxon>Magnoliopsida</taxon>
        <taxon>Liliopsida</taxon>
        <taxon>Poales</taxon>
        <taxon>Poaceae</taxon>
        <taxon>PACMAD clade</taxon>
        <taxon>Arundinoideae</taxon>
        <taxon>Arundineae</taxon>
        <taxon>Arundo</taxon>
    </lineage>
</organism>
<evidence type="ECO:0000313" key="1">
    <source>
        <dbReference type="EMBL" id="JAD80376.1"/>
    </source>
</evidence>
<proteinExistence type="predicted"/>